<dbReference type="OrthoDB" id="797195at2"/>
<organism evidence="2 3">
    <name type="scientific">Terriglobus albidus</name>
    <dbReference type="NCBI Taxonomy" id="1592106"/>
    <lineage>
        <taxon>Bacteria</taxon>
        <taxon>Pseudomonadati</taxon>
        <taxon>Acidobacteriota</taxon>
        <taxon>Terriglobia</taxon>
        <taxon>Terriglobales</taxon>
        <taxon>Acidobacteriaceae</taxon>
        <taxon>Terriglobus</taxon>
    </lineage>
</organism>
<dbReference type="RefSeq" id="WP_147648973.1">
    <property type="nucleotide sequence ID" value="NZ_CP042806.1"/>
</dbReference>
<gene>
    <name evidence="2" type="ORF">FTW19_18015</name>
</gene>
<evidence type="ECO:0000313" key="3">
    <source>
        <dbReference type="Proteomes" id="UP000321820"/>
    </source>
</evidence>
<reference evidence="2 3" key="1">
    <citation type="submission" date="2019-08" db="EMBL/GenBank/DDBJ databases">
        <title>Complete genome sequence of Terriglobus albidus strain ORNL.</title>
        <authorList>
            <person name="Podar M."/>
        </authorList>
    </citation>
    <scope>NUCLEOTIDE SEQUENCE [LARGE SCALE GENOMIC DNA]</scope>
    <source>
        <strain evidence="2 3">ORNL</strain>
    </source>
</reference>
<keyword evidence="3" id="KW-1185">Reference proteome</keyword>
<sequence length="122" mass="13272">MRKFLLVVVLLAGWGSVHSQTPMKPTCVLVSLTVKPEMRSKVAPVMQQEVTDTVQAYLDGKILQWYSRADGTGVVFLLNATSVEDAKGIMGALPLDKAGLVDLQFTPLAPLQPLKRLLGPKQ</sequence>
<dbReference type="Gene3D" id="3.30.70.1060">
    <property type="entry name" value="Dimeric alpha+beta barrel"/>
    <property type="match status" value="1"/>
</dbReference>
<keyword evidence="1" id="KW-0732">Signal</keyword>
<proteinExistence type="predicted"/>
<dbReference type="KEGG" id="talb:FTW19_18015"/>
<dbReference type="Proteomes" id="UP000321820">
    <property type="component" value="Chromosome"/>
</dbReference>
<dbReference type="AlphaFoldDB" id="A0A5B9EH08"/>
<feature type="signal peptide" evidence="1">
    <location>
        <begin position="1"/>
        <end position="19"/>
    </location>
</feature>
<evidence type="ECO:0000313" key="2">
    <source>
        <dbReference type="EMBL" id="QEE29711.1"/>
    </source>
</evidence>
<protein>
    <recommendedName>
        <fullName evidence="4">Muconolactone isomerase domain-containing protein</fullName>
    </recommendedName>
</protein>
<evidence type="ECO:0008006" key="4">
    <source>
        <dbReference type="Google" id="ProtNLM"/>
    </source>
</evidence>
<feature type="chain" id="PRO_5022663936" description="Muconolactone isomerase domain-containing protein" evidence="1">
    <location>
        <begin position="20"/>
        <end position="122"/>
    </location>
</feature>
<dbReference type="EMBL" id="CP042806">
    <property type="protein sequence ID" value="QEE29711.1"/>
    <property type="molecule type" value="Genomic_DNA"/>
</dbReference>
<name>A0A5B9EH08_9BACT</name>
<evidence type="ECO:0000256" key="1">
    <source>
        <dbReference type="SAM" id="SignalP"/>
    </source>
</evidence>
<accession>A0A5B9EH08</accession>